<reference evidence="1 2" key="1">
    <citation type="journal article" date="2022" name="Plant J.">
        <title>Chromosome-level genome of Camellia lanceoleosa provides a valuable resource for understanding genome evolution and self-incompatibility.</title>
        <authorList>
            <person name="Gong W."/>
            <person name="Xiao S."/>
            <person name="Wang L."/>
            <person name="Liao Z."/>
            <person name="Chang Y."/>
            <person name="Mo W."/>
            <person name="Hu G."/>
            <person name="Li W."/>
            <person name="Zhao G."/>
            <person name="Zhu H."/>
            <person name="Hu X."/>
            <person name="Ji K."/>
            <person name="Xiang X."/>
            <person name="Song Q."/>
            <person name="Yuan D."/>
            <person name="Jin S."/>
            <person name="Zhang L."/>
        </authorList>
    </citation>
    <scope>NUCLEOTIDE SEQUENCE [LARGE SCALE GENOMIC DNA]</scope>
    <source>
        <strain evidence="1">SQ_2022a</strain>
    </source>
</reference>
<gene>
    <name evidence="1" type="ORF">LOK49_LG02G01434</name>
</gene>
<evidence type="ECO:0000313" key="1">
    <source>
        <dbReference type="EMBL" id="KAI8026280.1"/>
    </source>
</evidence>
<comment type="caution">
    <text evidence="1">The sequence shown here is derived from an EMBL/GenBank/DDBJ whole genome shotgun (WGS) entry which is preliminary data.</text>
</comment>
<proteinExistence type="predicted"/>
<organism evidence="1 2">
    <name type="scientific">Camellia lanceoleosa</name>
    <dbReference type="NCBI Taxonomy" id="1840588"/>
    <lineage>
        <taxon>Eukaryota</taxon>
        <taxon>Viridiplantae</taxon>
        <taxon>Streptophyta</taxon>
        <taxon>Embryophyta</taxon>
        <taxon>Tracheophyta</taxon>
        <taxon>Spermatophyta</taxon>
        <taxon>Magnoliopsida</taxon>
        <taxon>eudicotyledons</taxon>
        <taxon>Gunneridae</taxon>
        <taxon>Pentapetalae</taxon>
        <taxon>asterids</taxon>
        <taxon>Ericales</taxon>
        <taxon>Theaceae</taxon>
        <taxon>Camellia</taxon>
    </lineage>
</organism>
<keyword evidence="2" id="KW-1185">Reference proteome</keyword>
<sequence>MPSNYVLQPSSSNDSKSPVAFLYCIDSGGGTYPEVVSRSQADWFQRKSHELNPDSRVPEIIFWHIPSKAYEKVAPMFLFMSSCVGSINKESIAPQQVEMGIMKLLEGSPSVKKQTG</sequence>
<accession>A0ACC0IMZ8</accession>
<dbReference type="EMBL" id="CM045760">
    <property type="protein sequence ID" value="KAI8026280.1"/>
    <property type="molecule type" value="Genomic_DNA"/>
</dbReference>
<dbReference type="Proteomes" id="UP001060215">
    <property type="component" value="Chromosome 3"/>
</dbReference>
<name>A0ACC0IMZ8_9ERIC</name>
<evidence type="ECO:0000313" key="2">
    <source>
        <dbReference type="Proteomes" id="UP001060215"/>
    </source>
</evidence>
<protein>
    <submittedName>
        <fullName evidence="1">Inactive purple acid phosphatase 16</fullName>
    </submittedName>
</protein>